<gene>
    <name evidence="2" type="ORF">OCTVUL_1B004487</name>
</gene>
<keyword evidence="3" id="KW-1185">Reference proteome</keyword>
<evidence type="ECO:0000256" key="1">
    <source>
        <dbReference type="SAM" id="MobiDB-lite"/>
    </source>
</evidence>
<reference evidence="2" key="1">
    <citation type="submission" date="2023-08" db="EMBL/GenBank/DDBJ databases">
        <authorList>
            <person name="Alioto T."/>
            <person name="Alioto T."/>
            <person name="Gomez Garrido J."/>
        </authorList>
    </citation>
    <scope>NUCLEOTIDE SEQUENCE</scope>
</reference>
<dbReference type="EMBL" id="OX597821">
    <property type="protein sequence ID" value="CAI9726539.1"/>
    <property type="molecule type" value="Genomic_DNA"/>
</dbReference>
<name>A0AA36B384_OCTVU</name>
<organism evidence="2 3">
    <name type="scientific">Octopus vulgaris</name>
    <name type="common">Common octopus</name>
    <dbReference type="NCBI Taxonomy" id="6645"/>
    <lineage>
        <taxon>Eukaryota</taxon>
        <taxon>Metazoa</taxon>
        <taxon>Spiralia</taxon>
        <taxon>Lophotrochozoa</taxon>
        <taxon>Mollusca</taxon>
        <taxon>Cephalopoda</taxon>
        <taxon>Coleoidea</taxon>
        <taxon>Octopodiformes</taxon>
        <taxon>Octopoda</taxon>
        <taxon>Incirrata</taxon>
        <taxon>Octopodidae</taxon>
        <taxon>Octopus</taxon>
    </lineage>
</organism>
<dbReference type="Proteomes" id="UP001162480">
    <property type="component" value="Chromosome 8"/>
</dbReference>
<feature type="region of interest" description="Disordered" evidence="1">
    <location>
        <begin position="1"/>
        <end position="74"/>
    </location>
</feature>
<protein>
    <submittedName>
        <fullName evidence="2">Uncharacterized protein</fullName>
    </submittedName>
</protein>
<sequence>MKEEEGEGEEEEGEEEEGEGEEEEAEQEEEEGERKAGVKYSSLYEHYSSTKNNIQSNCCKESNKMELAAGKRLL</sequence>
<dbReference type="AlphaFoldDB" id="A0AA36B384"/>
<evidence type="ECO:0000313" key="3">
    <source>
        <dbReference type="Proteomes" id="UP001162480"/>
    </source>
</evidence>
<evidence type="ECO:0000313" key="2">
    <source>
        <dbReference type="EMBL" id="CAI9726539.1"/>
    </source>
</evidence>
<feature type="compositionally biased region" description="Polar residues" evidence="1">
    <location>
        <begin position="47"/>
        <end position="60"/>
    </location>
</feature>
<feature type="compositionally biased region" description="Acidic residues" evidence="1">
    <location>
        <begin position="1"/>
        <end position="31"/>
    </location>
</feature>
<accession>A0AA36B384</accession>
<proteinExistence type="predicted"/>